<dbReference type="Pfam" id="PF00795">
    <property type="entry name" value="CN_hydrolase"/>
    <property type="match status" value="1"/>
</dbReference>
<dbReference type="InterPro" id="IPR004563">
    <property type="entry name" value="Apolipo_AcylTrfase"/>
</dbReference>
<comment type="function">
    <text evidence="9">Catalyzes the phospholipid dependent N-acylation of the N-terminal cysteine of apolipoprotein, the last step in lipoprotein maturation.</text>
</comment>
<feature type="transmembrane region" description="Helical" evidence="9">
    <location>
        <begin position="88"/>
        <end position="111"/>
    </location>
</feature>
<evidence type="ECO:0000256" key="3">
    <source>
        <dbReference type="ARBA" id="ARBA00022475"/>
    </source>
</evidence>
<dbReference type="SUPFAM" id="SSF56317">
    <property type="entry name" value="Carbon-nitrogen hydrolase"/>
    <property type="match status" value="1"/>
</dbReference>
<feature type="transmembrane region" description="Helical" evidence="9">
    <location>
        <begin position="123"/>
        <end position="147"/>
    </location>
</feature>
<evidence type="ECO:0000256" key="8">
    <source>
        <dbReference type="ARBA" id="ARBA00023315"/>
    </source>
</evidence>
<dbReference type="EC" id="2.3.1.269" evidence="9"/>
<keyword evidence="11" id="KW-0449">Lipoprotein</keyword>
<dbReference type="UniPathway" id="UPA00666"/>
<dbReference type="InterPro" id="IPR003010">
    <property type="entry name" value="C-N_Hydrolase"/>
</dbReference>
<reference evidence="11 12" key="1">
    <citation type="submission" date="2018-07" db="EMBL/GenBank/DDBJ databases">
        <title>Modular assembly of carbohydrate-degrading microbial communities in the ocean.</title>
        <authorList>
            <person name="Enke T.N."/>
            <person name="Datta M.S."/>
            <person name="Schwartzman J.A."/>
            <person name="Cermak N."/>
            <person name="Schmitz D.A."/>
            <person name="Barrere J."/>
            <person name="Cordero O.X."/>
        </authorList>
    </citation>
    <scope>NUCLEOTIDE SEQUENCE [LARGE SCALE GENOMIC DNA]</scope>
    <source>
        <strain evidence="11 12">C3M10</strain>
    </source>
</reference>
<evidence type="ECO:0000256" key="4">
    <source>
        <dbReference type="ARBA" id="ARBA00022679"/>
    </source>
</evidence>
<keyword evidence="5 9" id="KW-0812">Transmembrane</keyword>
<dbReference type="PANTHER" id="PTHR38686:SF1">
    <property type="entry name" value="APOLIPOPROTEIN N-ACYLTRANSFERASE"/>
    <property type="match status" value="1"/>
</dbReference>
<dbReference type="InterPro" id="IPR036526">
    <property type="entry name" value="C-N_Hydrolase_sf"/>
</dbReference>
<sequence>MTQSEGRPFWQGLCAVLVLGFVAAFGLAPLYFWPATVAAFFLLPNVFRFAHSRRQMLLLGWAFGTAYFAHGLVWIVEPFLVDLERHAWMAPFALLFMSAGLALFWAAAFGAAARLSRTPDGRAWALIATLALAEFARAYVLTGFPWAGLAQVWVDTRAAQMLAWGGPHWVALLSTGAALAAGQLLVSPWSMRRAVLGSLPAVCFVGGGYVSENLQPKTSETGKIVRLIQPNAPQHQKWDPDYVWQFFERQLILTAQGDRPDLIVWPETSVPQWLNNADPLLQQVVVAAGGTPVALGIRRADGPRIFNSLLYLDETGAQASVYDKHHLVPFGEYVPFGDVLAKFGIYGFAANAGQGFSAGIGPALVSMGALGKALPLICYEAVFPQDLNSAPERANFILQITNDAWFGARSGPYQHLAQARMRAIEQGMPLLRAANTGVSAMIDPLGRVTGSLPLGESGALDVSLSAPFPPTVYSRFGDLPIFILIVLTLLTVTLLQGSSHRNK</sequence>
<dbReference type="HAMAP" id="MF_01148">
    <property type="entry name" value="Lnt"/>
    <property type="match status" value="1"/>
</dbReference>
<dbReference type="Proteomes" id="UP000252706">
    <property type="component" value="Unassembled WGS sequence"/>
</dbReference>
<dbReference type="RefSeq" id="WP_113825151.1">
    <property type="nucleotide sequence ID" value="NZ_QOCE01000047.1"/>
</dbReference>
<comment type="similarity">
    <text evidence="2 9">Belongs to the CN hydrolase family. Apolipoprotein N-acyltransferase subfamily.</text>
</comment>
<keyword evidence="6 9" id="KW-1133">Transmembrane helix</keyword>
<evidence type="ECO:0000256" key="7">
    <source>
        <dbReference type="ARBA" id="ARBA00023136"/>
    </source>
</evidence>
<comment type="caution">
    <text evidence="11">The sequence shown here is derived from an EMBL/GenBank/DDBJ whole genome shotgun (WGS) entry which is preliminary data.</text>
</comment>
<dbReference type="CDD" id="cd07571">
    <property type="entry name" value="ALP_N-acyl_transferase"/>
    <property type="match status" value="1"/>
</dbReference>
<comment type="subcellular location">
    <subcellularLocation>
        <location evidence="1 9">Cell membrane</location>
        <topology evidence="1 9">Multi-pass membrane protein</topology>
    </subcellularLocation>
</comment>
<evidence type="ECO:0000313" key="12">
    <source>
        <dbReference type="Proteomes" id="UP000252706"/>
    </source>
</evidence>
<feature type="transmembrane region" description="Helical" evidence="9">
    <location>
        <begin position="57"/>
        <end position="76"/>
    </location>
</feature>
<dbReference type="EMBL" id="QOCE01000047">
    <property type="protein sequence ID" value="RBW50731.1"/>
    <property type="molecule type" value="Genomic_DNA"/>
</dbReference>
<evidence type="ECO:0000256" key="5">
    <source>
        <dbReference type="ARBA" id="ARBA00022692"/>
    </source>
</evidence>
<dbReference type="PROSITE" id="PS50263">
    <property type="entry name" value="CN_HYDROLASE"/>
    <property type="match status" value="1"/>
</dbReference>
<dbReference type="PANTHER" id="PTHR38686">
    <property type="entry name" value="APOLIPOPROTEIN N-ACYLTRANSFERASE"/>
    <property type="match status" value="1"/>
</dbReference>
<dbReference type="GO" id="GO:0005886">
    <property type="term" value="C:plasma membrane"/>
    <property type="evidence" value="ECO:0007669"/>
    <property type="project" value="UniProtKB-SubCell"/>
</dbReference>
<dbReference type="GO" id="GO:0016410">
    <property type="term" value="F:N-acyltransferase activity"/>
    <property type="evidence" value="ECO:0007669"/>
    <property type="project" value="UniProtKB-UniRule"/>
</dbReference>
<feature type="transmembrane region" description="Helical" evidence="9">
    <location>
        <begin position="479"/>
        <end position="497"/>
    </location>
</feature>
<comment type="catalytic activity">
    <reaction evidence="9">
        <text>N-terminal S-1,2-diacyl-sn-glyceryl-L-cysteinyl-[lipoprotein] + a glycerophospholipid = N-acyl-S-1,2-diacyl-sn-glyceryl-L-cysteinyl-[lipoprotein] + a 2-acyl-sn-glycero-3-phospholipid + H(+)</text>
        <dbReference type="Rhea" id="RHEA:48228"/>
        <dbReference type="Rhea" id="RHEA-COMP:14681"/>
        <dbReference type="Rhea" id="RHEA-COMP:14684"/>
        <dbReference type="ChEBI" id="CHEBI:15378"/>
        <dbReference type="ChEBI" id="CHEBI:136912"/>
        <dbReference type="ChEBI" id="CHEBI:140656"/>
        <dbReference type="ChEBI" id="CHEBI:140657"/>
        <dbReference type="ChEBI" id="CHEBI:140660"/>
        <dbReference type="EC" id="2.3.1.269"/>
    </reaction>
</comment>
<dbReference type="Gene3D" id="3.60.110.10">
    <property type="entry name" value="Carbon-nitrogen hydrolase"/>
    <property type="match status" value="1"/>
</dbReference>
<name>A0A366WPE6_9RHOB</name>
<evidence type="ECO:0000256" key="9">
    <source>
        <dbReference type="HAMAP-Rule" id="MF_01148"/>
    </source>
</evidence>
<evidence type="ECO:0000313" key="11">
    <source>
        <dbReference type="EMBL" id="RBW50731.1"/>
    </source>
</evidence>
<evidence type="ECO:0000256" key="2">
    <source>
        <dbReference type="ARBA" id="ARBA00010065"/>
    </source>
</evidence>
<gene>
    <name evidence="9 11" type="primary">lnt</name>
    <name evidence="11" type="ORF">DS909_19395</name>
</gene>
<evidence type="ECO:0000256" key="6">
    <source>
        <dbReference type="ARBA" id="ARBA00022989"/>
    </source>
</evidence>
<keyword evidence="8 9" id="KW-0012">Acyltransferase</keyword>
<keyword evidence="7 9" id="KW-0472">Membrane</keyword>
<organism evidence="11 12">
    <name type="scientific">Phaeobacter gallaeciensis</name>
    <dbReference type="NCBI Taxonomy" id="60890"/>
    <lineage>
        <taxon>Bacteria</taxon>
        <taxon>Pseudomonadati</taxon>
        <taxon>Pseudomonadota</taxon>
        <taxon>Alphaproteobacteria</taxon>
        <taxon>Rhodobacterales</taxon>
        <taxon>Roseobacteraceae</taxon>
        <taxon>Phaeobacter</taxon>
    </lineage>
</organism>
<keyword evidence="4 9" id="KW-0808">Transferase</keyword>
<evidence type="ECO:0000259" key="10">
    <source>
        <dbReference type="PROSITE" id="PS50263"/>
    </source>
</evidence>
<accession>A0A366WPE6</accession>
<dbReference type="GO" id="GO:0042158">
    <property type="term" value="P:lipoprotein biosynthetic process"/>
    <property type="evidence" value="ECO:0007669"/>
    <property type="project" value="UniProtKB-UniRule"/>
</dbReference>
<dbReference type="NCBIfam" id="TIGR00546">
    <property type="entry name" value="lnt"/>
    <property type="match status" value="1"/>
</dbReference>
<dbReference type="InterPro" id="IPR045378">
    <property type="entry name" value="LNT_N"/>
</dbReference>
<dbReference type="OrthoDB" id="9804277at2"/>
<feature type="transmembrane region" description="Helical" evidence="9">
    <location>
        <begin position="167"/>
        <end position="186"/>
    </location>
</feature>
<proteinExistence type="inferred from homology"/>
<comment type="pathway">
    <text evidence="9">Protein modification; lipoprotein biosynthesis (N-acyl transfer).</text>
</comment>
<dbReference type="AlphaFoldDB" id="A0A366WPE6"/>
<feature type="transmembrane region" description="Helical" evidence="9">
    <location>
        <begin position="193"/>
        <end position="211"/>
    </location>
</feature>
<dbReference type="Pfam" id="PF20154">
    <property type="entry name" value="LNT_N"/>
    <property type="match status" value="1"/>
</dbReference>
<evidence type="ECO:0000256" key="1">
    <source>
        <dbReference type="ARBA" id="ARBA00004651"/>
    </source>
</evidence>
<keyword evidence="3 9" id="KW-1003">Cell membrane</keyword>
<protein>
    <recommendedName>
        <fullName evidence="9">Apolipoprotein N-acyltransferase</fullName>
        <shortName evidence="9">ALP N-acyltransferase</shortName>
        <ecNumber evidence="9">2.3.1.269</ecNumber>
    </recommendedName>
</protein>
<feature type="domain" description="CN hydrolase" evidence="10">
    <location>
        <begin position="228"/>
        <end position="466"/>
    </location>
</feature>